<sequence length="118" mass="11660">MPPTGSIVLFSGVAAWSPAPPYTVMGVTNGAVAFLASHLAKELAPIRVNAISPGIIDSGTWDGLGAAVKQDVLAGAAAANLAGRAGTSQDIAEAAAWLLGASFVSGETIHVEGGARHA</sequence>
<reference evidence="3" key="1">
    <citation type="submission" date="2019-08" db="EMBL/GenBank/DDBJ databases">
        <authorList>
            <person name="Kucharzyk K."/>
            <person name="Murdoch R.W."/>
            <person name="Higgins S."/>
            <person name="Loffler F."/>
        </authorList>
    </citation>
    <scope>NUCLEOTIDE SEQUENCE</scope>
</reference>
<dbReference type="GO" id="GO:0016491">
    <property type="term" value="F:oxidoreductase activity"/>
    <property type="evidence" value="ECO:0007669"/>
    <property type="project" value="UniProtKB-KW"/>
</dbReference>
<dbReference type="PRINTS" id="PR00081">
    <property type="entry name" value="GDHRDH"/>
</dbReference>
<proteinExistence type="inferred from homology"/>
<protein>
    <submittedName>
        <fullName evidence="3">Uncharacterized protein</fullName>
    </submittedName>
</protein>
<dbReference type="PANTHER" id="PTHR43477">
    <property type="entry name" value="DIHYDROANTICAPSIN 7-DEHYDROGENASE"/>
    <property type="match status" value="1"/>
</dbReference>
<dbReference type="PANTHER" id="PTHR43477:SF1">
    <property type="entry name" value="DIHYDROANTICAPSIN 7-DEHYDROGENASE"/>
    <property type="match status" value="1"/>
</dbReference>
<dbReference type="Pfam" id="PF13561">
    <property type="entry name" value="adh_short_C2"/>
    <property type="match status" value="1"/>
</dbReference>
<gene>
    <name evidence="3" type="ORF">SDC9_206561</name>
</gene>
<dbReference type="InterPro" id="IPR036291">
    <property type="entry name" value="NAD(P)-bd_dom_sf"/>
</dbReference>
<dbReference type="EMBL" id="VSSQ01132102">
    <property type="protein sequence ID" value="MPN58845.1"/>
    <property type="molecule type" value="Genomic_DNA"/>
</dbReference>
<dbReference type="Gene3D" id="3.40.50.720">
    <property type="entry name" value="NAD(P)-binding Rossmann-like Domain"/>
    <property type="match status" value="1"/>
</dbReference>
<evidence type="ECO:0000256" key="1">
    <source>
        <dbReference type="ARBA" id="ARBA00006484"/>
    </source>
</evidence>
<evidence type="ECO:0000313" key="3">
    <source>
        <dbReference type="EMBL" id="MPN58845.1"/>
    </source>
</evidence>
<dbReference type="SUPFAM" id="SSF51735">
    <property type="entry name" value="NAD(P)-binding Rossmann-fold domains"/>
    <property type="match status" value="1"/>
</dbReference>
<name>A0A645J553_9ZZZZ</name>
<dbReference type="AlphaFoldDB" id="A0A645J553"/>
<comment type="similarity">
    <text evidence="1">Belongs to the short-chain dehydrogenases/reductases (SDR) family.</text>
</comment>
<comment type="caution">
    <text evidence="3">The sequence shown here is derived from an EMBL/GenBank/DDBJ whole genome shotgun (WGS) entry which is preliminary data.</text>
</comment>
<keyword evidence="2" id="KW-0560">Oxidoreductase</keyword>
<evidence type="ECO:0000256" key="2">
    <source>
        <dbReference type="ARBA" id="ARBA00023002"/>
    </source>
</evidence>
<organism evidence="3">
    <name type="scientific">bioreactor metagenome</name>
    <dbReference type="NCBI Taxonomy" id="1076179"/>
    <lineage>
        <taxon>unclassified sequences</taxon>
        <taxon>metagenomes</taxon>
        <taxon>ecological metagenomes</taxon>
    </lineage>
</organism>
<dbReference type="InterPro" id="IPR002347">
    <property type="entry name" value="SDR_fam"/>
</dbReference>
<accession>A0A645J553</accession>
<dbReference type="InterPro" id="IPR051122">
    <property type="entry name" value="SDR_DHRS6-like"/>
</dbReference>
<dbReference type="CDD" id="cd05233">
    <property type="entry name" value="SDR_c"/>
    <property type="match status" value="1"/>
</dbReference>